<evidence type="ECO:0000313" key="2">
    <source>
        <dbReference type="Proteomes" id="UP001596483"/>
    </source>
</evidence>
<sequence length="101" mass="12158">MRYSDRVTFIRNTEGYYDPDLSEYVEGAEERETLPCNHSYLGIDRQRELFGRVDRTTAVVRLMRPYNLPFDYAEIEGRRYELLRETPLRSESVFYFEEVAQ</sequence>
<reference evidence="2" key="1">
    <citation type="journal article" date="2019" name="Int. J. Syst. Evol. Microbiol.">
        <title>The Global Catalogue of Microorganisms (GCM) 10K type strain sequencing project: providing services to taxonomists for standard genome sequencing and annotation.</title>
        <authorList>
            <consortium name="The Broad Institute Genomics Platform"/>
            <consortium name="The Broad Institute Genome Sequencing Center for Infectious Disease"/>
            <person name="Wu L."/>
            <person name="Ma J."/>
        </authorList>
    </citation>
    <scope>NUCLEOTIDE SEQUENCE [LARGE SCALE GENOMIC DNA]</scope>
    <source>
        <strain evidence="2">JCM 4738</strain>
    </source>
</reference>
<keyword evidence="2" id="KW-1185">Reference proteome</keyword>
<dbReference type="RefSeq" id="WP_157297368.1">
    <property type="nucleotide sequence ID" value="NZ_JBHTCT010000011.1"/>
</dbReference>
<proteinExistence type="predicted"/>
<organism evidence="1 2">
    <name type="scientific">Bhargavaea changchunensis</name>
    <dbReference type="NCBI Taxonomy" id="2134037"/>
    <lineage>
        <taxon>Bacteria</taxon>
        <taxon>Bacillati</taxon>
        <taxon>Bacillota</taxon>
        <taxon>Bacilli</taxon>
        <taxon>Bacillales</taxon>
        <taxon>Caryophanaceae</taxon>
        <taxon>Bhargavaea</taxon>
    </lineage>
</organism>
<protein>
    <submittedName>
        <fullName evidence="1">Uncharacterized protein</fullName>
    </submittedName>
</protein>
<gene>
    <name evidence="1" type="ORF">ACFQQH_05270</name>
</gene>
<accession>A0ABW2NIJ4</accession>
<comment type="caution">
    <text evidence="1">The sequence shown here is derived from an EMBL/GenBank/DDBJ whole genome shotgun (WGS) entry which is preliminary data.</text>
</comment>
<dbReference type="EMBL" id="JBHTCT010000011">
    <property type="protein sequence ID" value="MFC7364536.1"/>
    <property type="molecule type" value="Genomic_DNA"/>
</dbReference>
<evidence type="ECO:0000313" key="1">
    <source>
        <dbReference type="EMBL" id="MFC7364536.1"/>
    </source>
</evidence>
<name>A0ABW2NIJ4_9BACL</name>
<dbReference type="Proteomes" id="UP001596483">
    <property type="component" value="Unassembled WGS sequence"/>
</dbReference>